<comment type="pathway">
    <text evidence="3">Protein modification; protein ubiquitination.</text>
</comment>
<feature type="domain" description="RSE1/DDB1/CPSF1 first beta-propeller" evidence="12">
    <location>
        <begin position="21"/>
        <end position="357"/>
    </location>
</feature>
<dbReference type="GO" id="GO:0003677">
    <property type="term" value="F:DNA binding"/>
    <property type="evidence" value="ECO:0007669"/>
    <property type="project" value="UniProtKB-KW"/>
</dbReference>
<dbReference type="FunFam" id="1.10.150.910:FF:000003">
    <property type="entry name" value="DNA damage-binding protein 1a"/>
    <property type="match status" value="1"/>
</dbReference>
<dbReference type="Pfam" id="PF10433">
    <property type="entry name" value="Beta-prop_RSE1_1st"/>
    <property type="match status" value="1"/>
</dbReference>
<dbReference type="InterPro" id="IPR011047">
    <property type="entry name" value="Quinoprotein_ADH-like_sf"/>
</dbReference>
<dbReference type="GO" id="GO:0005737">
    <property type="term" value="C:cytoplasm"/>
    <property type="evidence" value="ECO:0007669"/>
    <property type="project" value="UniProtKB-SubCell"/>
</dbReference>
<dbReference type="FunFam" id="2.130.10.10:FF:000073">
    <property type="entry name" value="DNA damage-binding protein 1"/>
    <property type="match status" value="1"/>
</dbReference>
<evidence type="ECO:0000256" key="1">
    <source>
        <dbReference type="ARBA" id="ARBA00004123"/>
    </source>
</evidence>
<evidence type="ECO:0000256" key="9">
    <source>
        <dbReference type="ARBA" id="ARBA00023204"/>
    </source>
</evidence>
<dbReference type="InterPro" id="IPR018846">
    <property type="entry name" value="Beta-prop_RSE1/DDB1/CPSF1_1st"/>
</dbReference>
<dbReference type="Pfam" id="PF03178">
    <property type="entry name" value="CPSF_A"/>
    <property type="match status" value="1"/>
</dbReference>
<organism evidence="14 15">
    <name type="scientific">Apatococcus lobatus</name>
    <dbReference type="NCBI Taxonomy" id="904363"/>
    <lineage>
        <taxon>Eukaryota</taxon>
        <taxon>Viridiplantae</taxon>
        <taxon>Chlorophyta</taxon>
        <taxon>core chlorophytes</taxon>
        <taxon>Trebouxiophyceae</taxon>
        <taxon>Chlorellales</taxon>
        <taxon>Chlorellaceae</taxon>
        <taxon>Apatococcus</taxon>
    </lineage>
</organism>
<comment type="caution">
    <text evidence="14">The sequence shown here is derived from an EMBL/GenBank/DDBJ whole genome shotgun (WGS) entry which is preliminary data.</text>
</comment>
<evidence type="ECO:0000256" key="6">
    <source>
        <dbReference type="ARBA" id="ARBA00022490"/>
    </source>
</evidence>
<evidence type="ECO:0000313" key="15">
    <source>
        <dbReference type="Proteomes" id="UP001438707"/>
    </source>
</evidence>
<dbReference type="InterPro" id="IPR058543">
    <property type="entry name" value="Beta-prop_RSE1/DDB1/CPSF1_2nd"/>
</dbReference>
<evidence type="ECO:0000259" key="12">
    <source>
        <dbReference type="Pfam" id="PF10433"/>
    </source>
</evidence>
<feature type="domain" description="RSE1/DDB1/CPSF1 C-terminal" evidence="11">
    <location>
        <begin position="757"/>
        <end position="1067"/>
    </location>
</feature>
<keyword evidence="7" id="KW-0227">DNA damage</keyword>
<keyword evidence="8" id="KW-0238">DNA-binding</keyword>
<gene>
    <name evidence="14" type="ORF">WJX74_007214</name>
</gene>
<feature type="domain" description="RSE1/DDB1/CPSF1 second beta-propeller" evidence="13">
    <location>
        <begin position="404"/>
        <end position="709"/>
    </location>
</feature>
<dbReference type="GO" id="GO:0005634">
    <property type="term" value="C:nucleus"/>
    <property type="evidence" value="ECO:0007669"/>
    <property type="project" value="UniProtKB-SubCell"/>
</dbReference>
<dbReference type="Proteomes" id="UP001438707">
    <property type="component" value="Unassembled WGS sequence"/>
</dbReference>
<evidence type="ECO:0000313" key="14">
    <source>
        <dbReference type="EMBL" id="KAK9843115.1"/>
    </source>
</evidence>
<evidence type="ECO:0000259" key="13">
    <source>
        <dbReference type="Pfam" id="PF23726"/>
    </source>
</evidence>
<protein>
    <recommendedName>
        <fullName evidence="5">DNA damage-binding protein 1</fullName>
    </recommendedName>
</protein>
<accession>A0AAW1SAM6</accession>
<dbReference type="AlphaFoldDB" id="A0AAW1SAM6"/>
<dbReference type="InterPro" id="IPR004871">
    <property type="entry name" value="RSE1/DDB1/CPSF1_C"/>
</dbReference>
<name>A0AAW1SAM6_9CHLO</name>
<proteinExistence type="inferred from homology"/>
<evidence type="ECO:0000256" key="8">
    <source>
        <dbReference type="ARBA" id="ARBA00023125"/>
    </source>
</evidence>
<evidence type="ECO:0000256" key="10">
    <source>
        <dbReference type="ARBA" id="ARBA00023242"/>
    </source>
</evidence>
<keyword evidence="10" id="KW-0539">Nucleus</keyword>
<sequence length="1100" mass="121694">MAERNVDNYGHYVVSAHKPTVVTHSVVGRFTGPDDLNLIIAKTSRIEIYKLTAEGLQGVADVPIYGRVSVLQLFNTANGTKDRLFLLTERYRFCVLDFDIARGQLITLANGDVQDRVGRPCDDGHHGVIDATCRMIALLMYDAMIKIIPIDERGLLHEAFNVRIDELSIRDMQFLHGCSRPTLAVLYEDTMKLRHLKTYEISVREKDLEVGSWQQSSLDRGASMIIPVPTPFGGAVVVGSTSVCYFSSDPSRQPLQAVKLQQTIIRSYGKVDADGSRYILGDDMGALSLLILAHNDQSIVALKLEPIGRGTVPSSISYLDNGVVYLGSQRGDSQLIRLHAQPVDTSQQPPSHVEVLETHMSLGPIVDFCVVDVERQGQGQVVTCSGVGTEGSLRIVRNGIGMIEQASVELPGIKGMWSLRHSLADESDSLLVITFVGDTRILAINAEDELEEAELPGFDTNVQTLHCSNVMLDQIIQVTQNQVRLLDASSRNLRDQWQPKSNTYINAATATPSQVLLAAGGGNLIYLEIQEGQLIETAHKQLDQEIACLDLTSTGGGSQHLAAVGTWTMQLLLLSLPSMQLLREEQLGGEVIPRSLLFAEFEGESHLLAGLGDGHLFNFHLDPSTAALENRRKLSLGTKPITLKPFRSKGATHVFAASDRPTVIYSSNKKLLYSNVNEGEVNFMCPFNSSSFPESLALAKETGLTIGNMDEIQKLHIRSVPLGEQPRRLAHQDSSRTFGVALSQCLDPSGGESFDALRLMDDQTFEVMDSHDLKPDEWVFSLATMTLGDTPQYYILGTAYVLENELEPSKGRILVFEVRDRKLHMLAEKETRGAVYNLAHFQGKLLAGINSRVQLFKWNQKDDGSWELTTETGHSGHVLALYLATRGDFIIVGDVMKSMQLLMYKPEDGKLEVRARDFHSNWMTAVEVLDDDKYIGAENSYNLFTVRKNSDAAADEERGRLEETGSFHLGDFVNTFRHGSLVMRLPDSEAAQIPTLIFGTVSGTIGVIASLNKQQFLFFEKLQGCLRKVIKGVGGFDHAHWRSFHSERTTQECRNFVDGDLIEQFLDLDPHKVEAVAKDMGSNITGEDLIKAVEEMAQLH</sequence>
<keyword evidence="15" id="KW-1185">Reference proteome</keyword>
<keyword evidence="6" id="KW-0963">Cytoplasm</keyword>
<dbReference type="SUPFAM" id="SSF50998">
    <property type="entry name" value="Quinoprotein alcohol dehydrogenase-like"/>
    <property type="match status" value="1"/>
</dbReference>
<dbReference type="InterPro" id="IPR015943">
    <property type="entry name" value="WD40/YVTN_repeat-like_dom_sf"/>
</dbReference>
<evidence type="ECO:0000256" key="3">
    <source>
        <dbReference type="ARBA" id="ARBA00004906"/>
    </source>
</evidence>
<evidence type="ECO:0000256" key="4">
    <source>
        <dbReference type="ARBA" id="ARBA00007453"/>
    </source>
</evidence>
<dbReference type="Gene3D" id="1.10.150.910">
    <property type="match status" value="1"/>
</dbReference>
<comment type="similarity">
    <text evidence="4">Belongs to the DDB1 family.</text>
</comment>
<evidence type="ECO:0000256" key="2">
    <source>
        <dbReference type="ARBA" id="ARBA00004496"/>
    </source>
</evidence>
<evidence type="ECO:0000256" key="5">
    <source>
        <dbReference type="ARBA" id="ARBA00014577"/>
    </source>
</evidence>
<dbReference type="Gene3D" id="2.130.10.10">
    <property type="entry name" value="YVTN repeat-like/Quinoprotein amine dehydrogenase"/>
    <property type="match status" value="3"/>
</dbReference>
<dbReference type="PANTHER" id="PTHR10644">
    <property type="entry name" value="DNA REPAIR/RNA PROCESSING CPSF FAMILY"/>
    <property type="match status" value="1"/>
</dbReference>
<dbReference type="GO" id="GO:0006281">
    <property type="term" value="P:DNA repair"/>
    <property type="evidence" value="ECO:0007669"/>
    <property type="project" value="UniProtKB-KW"/>
</dbReference>
<keyword evidence="9" id="KW-0234">DNA repair</keyword>
<reference evidence="14 15" key="1">
    <citation type="journal article" date="2024" name="Nat. Commun.">
        <title>Phylogenomics reveals the evolutionary origins of lichenization in chlorophyte algae.</title>
        <authorList>
            <person name="Puginier C."/>
            <person name="Libourel C."/>
            <person name="Otte J."/>
            <person name="Skaloud P."/>
            <person name="Haon M."/>
            <person name="Grisel S."/>
            <person name="Petersen M."/>
            <person name="Berrin J.G."/>
            <person name="Delaux P.M."/>
            <person name="Dal Grande F."/>
            <person name="Keller J."/>
        </authorList>
    </citation>
    <scope>NUCLEOTIDE SEQUENCE [LARGE SCALE GENOMIC DNA]</scope>
    <source>
        <strain evidence="14 15">SAG 2145</strain>
    </source>
</reference>
<evidence type="ECO:0000256" key="7">
    <source>
        <dbReference type="ARBA" id="ARBA00022763"/>
    </source>
</evidence>
<evidence type="ECO:0000259" key="11">
    <source>
        <dbReference type="Pfam" id="PF03178"/>
    </source>
</evidence>
<dbReference type="Pfam" id="PF23726">
    <property type="entry name" value="Beta-prop_RSE1_2nd"/>
    <property type="match status" value="1"/>
</dbReference>
<dbReference type="EMBL" id="JALJOS010000002">
    <property type="protein sequence ID" value="KAK9843115.1"/>
    <property type="molecule type" value="Genomic_DNA"/>
</dbReference>
<comment type="subcellular location">
    <subcellularLocation>
        <location evidence="2">Cytoplasm</location>
    </subcellularLocation>
    <subcellularLocation>
        <location evidence="1">Nucleus</location>
    </subcellularLocation>
</comment>
<dbReference type="InterPro" id="IPR050358">
    <property type="entry name" value="RSE1/DDB1/CFT1"/>
</dbReference>